<reference evidence="1" key="1">
    <citation type="journal article" date="2020" name="mSystems">
        <title>Genome- and Community-Level Interaction Insights into Carbon Utilization and Element Cycling Functions of Hydrothermarchaeota in Hydrothermal Sediment.</title>
        <authorList>
            <person name="Zhou Z."/>
            <person name="Liu Y."/>
            <person name="Xu W."/>
            <person name="Pan J."/>
            <person name="Luo Z.H."/>
            <person name="Li M."/>
        </authorList>
    </citation>
    <scope>NUCLEOTIDE SEQUENCE [LARGE SCALE GENOMIC DNA]</scope>
    <source>
        <strain evidence="1">SpSt-579</strain>
    </source>
</reference>
<dbReference type="EMBL" id="DSYQ01000013">
    <property type="protein sequence ID" value="HGT71183.1"/>
    <property type="molecule type" value="Genomic_DNA"/>
</dbReference>
<gene>
    <name evidence="1" type="ORF">ENT43_02910</name>
</gene>
<proteinExistence type="predicted"/>
<dbReference type="AlphaFoldDB" id="A0A7C4R6C3"/>
<accession>A0A7C4R6C3</accession>
<protein>
    <submittedName>
        <fullName evidence="1">Uncharacterized protein</fullName>
    </submittedName>
</protein>
<evidence type="ECO:0000313" key="1">
    <source>
        <dbReference type="EMBL" id="HGT71183.1"/>
    </source>
</evidence>
<comment type="caution">
    <text evidence="1">The sequence shown here is derived from an EMBL/GenBank/DDBJ whole genome shotgun (WGS) entry which is preliminary data.</text>
</comment>
<sequence>MSGAQITSMKVLAKVSLPVEKVRDFVRYFGNSYEIRLITECPLIKGNREIEVLIEEQNSDFFQVTFGVFCKKNKIPSKKKF</sequence>
<name>A0A7C4R6C3_UNCC3</name>
<organism evidence="1">
    <name type="scientific">candidate division CPR3 bacterium</name>
    <dbReference type="NCBI Taxonomy" id="2268181"/>
    <lineage>
        <taxon>Bacteria</taxon>
        <taxon>Bacteria division CPR3</taxon>
    </lineage>
</organism>